<dbReference type="EMBL" id="LQPY01000038">
    <property type="protein sequence ID" value="ORW99563.1"/>
    <property type="molecule type" value="Genomic_DNA"/>
</dbReference>
<dbReference type="HOGENOM" id="CLU_054040_1_0_11"/>
<reference evidence="2" key="2">
    <citation type="submission" date="2014-04" db="EMBL/GenBank/DDBJ databases">
        <authorList>
            <person name="Urmite Genomes U."/>
        </authorList>
    </citation>
    <scope>NUCLEOTIDE SEQUENCE</scope>
    <source>
        <strain evidence="2">DSM 44626</strain>
    </source>
</reference>
<dbReference type="RefSeq" id="WP_036467689.1">
    <property type="nucleotide sequence ID" value="NZ_HG964446.1"/>
</dbReference>
<evidence type="ECO:0008006" key="5">
    <source>
        <dbReference type="Google" id="ProtNLM"/>
    </source>
</evidence>
<keyword evidence="4" id="KW-1185">Reference proteome</keyword>
<accession>A0A024JUX0</accession>
<dbReference type="Proteomes" id="UP000193710">
    <property type="component" value="Unassembled WGS sequence"/>
</dbReference>
<organism evidence="2">
    <name type="scientific">Mycobacterium triplex</name>
    <dbReference type="NCBI Taxonomy" id="47839"/>
    <lineage>
        <taxon>Bacteria</taxon>
        <taxon>Bacillati</taxon>
        <taxon>Actinomycetota</taxon>
        <taxon>Actinomycetes</taxon>
        <taxon>Mycobacteriales</taxon>
        <taxon>Mycobacteriaceae</taxon>
        <taxon>Mycobacterium</taxon>
        <taxon>Mycobacterium simiae complex</taxon>
    </lineage>
</organism>
<dbReference type="AlphaFoldDB" id="A0A024JUX0"/>
<evidence type="ECO:0000313" key="2">
    <source>
        <dbReference type="EMBL" id="CDO87620.1"/>
    </source>
</evidence>
<dbReference type="OrthoDB" id="3204158at2"/>
<sequence>MSDEHADALRAAWDEMIEQLGRARDALESPELYAPPTAGPRELAEGYRYLLGFVYSAVERAFFGDPAFPYFRRSLQVLDKATIDNSDAMYLSTPIDGRHTYSITGLVQDWRHWRGQAPAPSGPTAPQYVIVEAHTGYAGDSGDLAELQPGARGNTGKLDSSELVVGEDGRFEILLAPEPPPGHMGNFIATQRISRSAGTAFYAEHVTVRFLFHDWEREQSPELSIRRLDKVGEHPPALGPAAAAAAMRRVGEIVDNQTRFWNKFYDVVLEAYGDRNGDGVCFMPRNDLNAPAAASLATGGGQSTNVYSGGVYDLAEDEALLIDTEVFESPAYLGFHLANVWGESHDYANHVSSLNGTQAVRDDDGHYRYVVAHRDPGVNNWLDTTGLRQGFMAMRWTYPQPTDRLPTVSVRKVLFDKIFDHLPASTPRVSPEQRREQVRIRQEHVQRRYRQY</sequence>
<dbReference type="EMBL" id="HG964446">
    <property type="protein sequence ID" value="CDO87620.1"/>
    <property type="molecule type" value="Genomic_DNA"/>
</dbReference>
<feature type="region of interest" description="Disordered" evidence="1">
    <location>
        <begin position="426"/>
        <end position="452"/>
    </location>
</feature>
<name>A0A024JUX0_9MYCO</name>
<dbReference type="Proteomes" id="UP000028880">
    <property type="component" value="Unassembled WGS sequence"/>
</dbReference>
<dbReference type="STRING" id="47839.BN973_01975"/>
<evidence type="ECO:0000313" key="4">
    <source>
        <dbReference type="Proteomes" id="UP000193710"/>
    </source>
</evidence>
<dbReference type="eggNOG" id="COG5361">
    <property type="taxonomic scope" value="Bacteria"/>
</dbReference>
<reference evidence="2" key="1">
    <citation type="journal article" date="2014" name="Genome Announc.">
        <title>Draft Genome Sequence of Mycobacterium triplex DSM 44626.</title>
        <authorList>
            <person name="Sassi M."/>
            <person name="Croce O."/>
            <person name="Robert C."/>
            <person name="Raoult D."/>
            <person name="Drancourt M."/>
        </authorList>
    </citation>
    <scope>NUCLEOTIDE SEQUENCE [LARGE SCALE GENOMIC DNA]</scope>
    <source>
        <strain evidence="2">DSM 44626</strain>
    </source>
</reference>
<evidence type="ECO:0000313" key="3">
    <source>
        <dbReference type="EMBL" id="ORW99563.1"/>
    </source>
</evidence>
<gene>
    <name evidence="3" type="ORF">AWC29_27890</name>
    <name evidence="2" type="ORF">BN973_01975</name>
</gene>
<proteinExistence type="predicted"/>
<feature type="compositionally biased region" description="Basic and acidic residues" evidence="1">
    <location>
        <begin position="431"/>
        <end position="446"/>
    </location>
</feature>
<evidence type="ECO:0000256" key="1">
    <source>
        <dbReference type="SAM" id="MobiDB-lite"/>
    </source>
</evidence>
<reference evidence="3 4" key="3">
    <citation type="submission" date="2016-01" db="EMBL/GenBank/DDBJ databases">
        <title>The new phylogeny of the genus Mycobacterium.</title>
        <authorList>
            <person name="Tarcisio F."/>
            <person name="Conor M."/>
            <person name="Antonella G."/>
            <person name="Elisabetta G."/>
            <person name="Giulia F.S."/>
            <person name="Sara T."/>
            <person name="Anna F."/>
            <person name="Clotilde B."/>
            <person name="Roberto B."/>
            <person name="Veronica D.S."/>
            <person name="Fabio R."/>
            <person name="Monica P."/>
            <person name="Olivier J."/>
            <person name="Enrico T."/>
            <person name="Nicola S."/>
        </authorList>
    </citation>
    <scope>NUCLEOTIDE SEQUENCE [LARGE SCALE GENOMIC DNA]</scope>
    <source>
        <strain evidence="3 4">DSM 44626</strain>
    </source>
</reference>
<protein>
    <recommendedName>
        <fullName evidence="5">DUF1214 domain-containing protein</fullName>
    </recommendedName>
</protein>